<dbReference type="Proteomes" id="UP001268256">
    <property type="component" value="Unassembled WGS sequence"/>
</dbReference>
<dbReference type="RefSeq" id="WP_322877187.1">
    <property type="nucleotide sequence ID" value="NZ_JAVMIP010000002.1"/>
</dbReference>
<feature type="domain" description="Peptidase M48" evidence="8">
    <location>
        <begin position="79"/>
        <end position="245"/>
    </location>
</feature>
<keyword evidence="10" id="KW-1185">Reference proteome</keyword>
<keyword evidence="7" id="KW-0732">Signal</keyword>
<dbReference type="InterPro" id="IPR001915">
    <property type="entry name" value="Peptidase_M48"/>
</dbReference>
<evidence type="ECO:0000256" key="7">
    <source>
        <dbReference type="SAM" id="SignalP"/>
    </source>
</evidence>
<dbReference type="Pfam" id="PF01435">
    <property type="entry name" value="Peptidase_M48"/>
    <property type="match status" value="1"/>
</dbReference>
<dbReference type="GO" id="GO:0046872">
    <property type="term" value="F:metal ion binding"/>
    <property type="evidence" value="ECO:0007669"/>
    <property type="project" value="UniProtKB-KW"/>
</dbReference>
<evidence type="ECO:0000313" key="9">
    <source>
        <dbReference type="EMBL" id="MDS3859890.1"/>
    </source>
</evidence>
<keyword evidence="2" id="KW-0479">Metal-binding</keyword>
<dbReference type="Gene3D" id="3.30.2010.10">
    <property type="entry name" value="Metalloproteases ('zincins'), catalytic domain"/>
    <property type="match status" value="1"/>
</dbReference>
<evidence type="ECO:0000256" key="2">
    <source>
        <dbReference type="ARBA" id="ARBA00022723"/>
    </source>
</evidence>
<evidence type="ECO:0000313" key="10">
    <source>
        <dbReference type="Proteomes" id="UP001268256"/>
    </source>
</evidence>
<dbReference type="EMBL" id="JAVMIP010000002">
    <property type="protein sequence ID" value="MDS3859890.1"/>
    <property type="molecule type" value="Genomic_DNA"/>
</dbReference>
<keyword evidence="4 6" id="KW-0862">Zinc</keyword>
<evidence type="ECO:0000259" key="8">
    <source>
        <dbReference type="Pfam" id="PF01435"/>
    </source>
</evidence>
<proteinExistence type="inferred from homology"/>
<evidence type="ECO:0000256" key="5">
    <source>
        <dbReference type="ARBA" id="ARBA00023049"/>
    </source>
</evidence>
<evidence type="ECO:0000256" key="6">
    <source>
        <dbReference type="RuleBase" id="RU003983"/>
    </source>
</evidence>
<feature type="chain" id="PRO_5042262184" evidence="7">
    <location>
        <begin position="33"/>
        <end position="285"/>
    </location>
</feature>
<keyword evidence="3 6" id="KW-0378">Hydrolase</keyword>
<dbReference type="CDD" id="cd07333">
    <property type="entry name" value="M48C_bepA_like"/>
    <property type="match status" value="1"/>
</dbReference>
<sequence length="285" mass="31552">MPITPRQSRWFIRVAALSLALSFLLHPLTTQAQSVLDRILFQGIQLLQVSNISPQQEVAIGSQINQQMLRQGMRVNSNPQLQSYINQIGSRLVAVTERKNIPYTFQVINDRAVNAYATMGGFVYVTTGLIATAENEAELAGVMGHEIGHIEQRHVIRQMQQTLLARGLLTAAGLDRDQGVMMATELAFRRPRSRQDELEADRVGLILLARSNYATVGLPSFLVKLARNPAPPAILSTHPAARDRVIIAERLIQSGINNNCPNTPQDPACGLNSSIYQQDIRSRLN</sequence>
<keyword evidence="5 6" id="KW-0482">Metalloprotease</keyword>
<keyword evidence="1 6" id="KW-0645">Protease</keyword>
<dbReference type="GO" id="GO:0016020">
    <property type="term" value="C:membrane"/>
    <property type="evidence" value="ECO:0007669"/>
    <property type="project" value="TreeGrafter"/>
</dbReference>
<comment type="cofactor">
    <cofactor evidence="6">
        <name>Zn(2+)</name>
        <dbReference type="ChEBI" id="CHEBI:29105"/>
    </cofactor>
    <text evidence="6">Binds 1 zinc ion per subunit.</text>
</comment>
<dbReference type="PANTHER" id="PTHR22726">
    <property type="entry name" value="METALLOENDOPEPTIDASE OMA1"/>
    <property type="match status" value="1"/>
</dbReference>
<gene>
    <name evidence="9" type="ORF">RIF25_03620</name>
</gene>
<organism evidence="9 10">
    <name type="scientific">Pseudocalidococcus azoricus BACA0444</name>
    <dbReference type="NCBI Taxonomy" id="2918990"/>
    <lineage>
        <taxon>Bacteria</taxon>
        <taxon>Bacillati</taxon>
        <taxon>Cyanobacteriota</taxon>
        <taxon>Cyanophyceae</taxon>
        <taxon>Acaryochloridales</taxon>
        <taxon>Thermosynechococcaceae</taxon>
        <taxon>Pseudocalidococcus</taxon>
        <taxon>Pseudocalidococcus azoricus</taxon>
    </lineage>
</organism>
<comment type="similarity">
    <text evidence="6">Belongs to the peptidase M48 family.</text>
</comment>
<name>A0AAE4JV12_9CYAN</name>
<comment type="caution">
    <text evidence="9">The sequence shown here is derived from an EMBL/GenBank/DDBJ whole genome shotgun (WGS) entry which is preliminary data.</text>
</comment>
<evidence type="ECO:0000256" key="3">
    <source>
        <dbReference type="ARBA" id="ARBA00022801"/>
    </source>
</evidence>
<evidence type="ECO:0000256" key="4">
    <source>
        <dbReference type="ARBA" id="ARBA00022833"/>
    </source>
</evidence>
<dbReference type="PANTHER" id="PTHR22726:SF1">
    <property type="entry name" value="METALLOENDOPEPTIDASE OMA1, MITOCHONDRIAL"/>
    <property type="match status" value="1"/>
</dbReference>
<protein>
    <submittedName>
        <fullName evidence="9">M48 family metallopeptidase</fullName>
    </submittedName>
</protein>
<dbReference type="GO" id="GO:0004222">
    <property type="term" value="F:metalloendopeptidase activity"/>
    <property type="evidence" value="ECO:0007669"/>
    <property type="project" value="InterPro"/>
</dbReference>
<dbReference type="AlphaFoldDB" id="A0AAE4JV12"/>
<evidence type="ECO:0000256" key="1">
    <source>
        <dbReference type="ARBA" id="ARBA00022670"/>
    </source>
</evidence>
<dbReference type="InterPro" id="IPR051156">
    <property type="entry name" value="Mito/Outer_Membr_Metalloprot"/>
</dbReference>
<feature type="signal peptide" evidence="7">
    <location>
        <begin position="1"/>
        <end position="32"/>
    </location>
</feature>
<dbReference type="GO" id="GO:0051603">
    <property type="term" value="P:proteolysis involved in protein catabolic process"/>
    <property type="evidence" value="ECO:0007669"/>
    <property type="project" value="TreeGrafter"/>
</dbReference>
<accession>A0AAE4JV12</accession>
<reference evidence="10" key="1">
    <citation type="submission" date="2023-07" db="EMBL/GenBank/DDBJ databases">
        <authorList>
            <person name="Luz R."/>
            <person name="Cordeiro R."/>
            <person name="Fonseca A."/>
            <person name="Goncalves V."/>
        </authorList>
    </citation>
    <scope>NUCLEOTIDE SEQUENCE [LARGE SCALE GENOMIC DNA]</scope>
    <source>
        <strain evidence="10">BACA0444</strain>
    </source>
</reference>